<name>A0ABQ9EQH8_TEGGR</name>
<dbReference type="Proteomes" id="UP001217089">
    <property type="component" value="Unassembled WGS sequence"/>
</dbReference>
<reference evidence="1 2" key="1">
    <citation type="submission" date="2022-12" db="EMBL/GenBank/DDBJ databases">
        <title>Chromosome-level genome of Tegillarca granosa.</title>
        <authorList>
            <person name="Kim J."/>
        </authorList>
    </citation>
    <scope>NUCLEOTIDE SEQUENCE [LARGE SCALE GENOMIC DNA]</scope>
    <source>
        <strain evidence="1">Teg-2019</strain>
        <tissue evidence="1">Adductor muscle</tissue>
    </source>
</reference>
<accession>A0ABQ9EQH8</accession>
<sequence length="96" mass="11177">MLSIENVEKEKDQNLRCVTTGYNESNPGVLTFLFTNCYEKHQGVCIIETILSANKIKTSCSFFNVTKFNEGLNYNFYYSDCNVDRRYICRISEFKA</sequence>
<evidence type="ECO:0000313" key="1">
    <source>
        <dbReference type="EMBL" id="KAJ8307473.1"/>
    </source>
</evidence>
<comment type="caution">
    <text evidence="1">The sequence shown here is derived from an EMBL/GenBank/DDBJ whole genome shotgun (WGS) entry which is preliminary data.</text>
</comment>
<keyword evidence="2" id="KW-1185">Reference proteome</keyword>
<protein>
    <submittedName>
        <fullName evidence="1">Uncharacterized protein</fullName>
    </submittedName>
</protein>
<gene>
    <name evidence="1" type="ORF">KUTeg_015557</name>
</gene>
<organism evidence="1 2">
    <name type="scientific">Tegillarca granosa</name>
    <name type="common">Malaysian cockle</name>
    <name type="synonym">Anadara granosa</name>
    <dbReference type="NCBI Taxonomy" id="220873"/>
    <lineage>
        <taxon>Eukaryota</taxon>
        <taxon>Metazoa</taxon>
        <taxon>Spiralia</taxon>
        <taxon>Lophotrochozoa</taxon>
        <taxon>Mollusca</taxon>
        <taxon>Bivalvia</taxon>
        <taxon>Autobranchia</taxon>
        <taxon>Pteriomorphia</taxon>
        <taxon>Arcoida</taxon>
        <taxon>Arcoidea</taxon>
        <taxon>Arcidae</taxon>
        <taxon>Tegillarca</taxon>
    </lineage>
</organism>
<dbReference type="EMBL" id="JARBDR010000793">
    <property type="protein sequence ID" value="KAJ8307473.1"/>
    <property type="molecule type" value="Genomic_DNA"/>
</dbReference>
<evidence type="ECO:0000313" key="2">
    <source>
        <dbReference type="Proteomes" id="UP001217089"/>
    </source>
</evidence>
<proteinExistence type="predicted"/>